<protein>
    <submittedName>
        <fullName evidence="2">Uncharacterized protein</fullName>
    </submittedName>
</protein>
<feature type="region of interest" description="Disordered" evidence="1">
    <location>
        <begin position="1"/>
        <end position="35"/>
    </location>
</feature>
<gene>
    <name evidence="2" type="ORF">DNG_08227</name>
</gene>
<sequence>MASPAVPADAPAPSSSAPARSPAPGSNPSPPRSAKPLAALAEPVARNALRYSMSAREYATLHKYVISRSRLLRRAAPSVSSVERIIDGDRAHAARKESREGRTVGAGDDYNVRAVRHALRVFLATGSFMKLYGIVTRKLGKADAESNSGRKQPFHKSETFRLSLSLSTILLLYRLLFRFMTRLRTHLLDSCAQPFRDRNPRTSAALTSPYAPAVGASFAGLMLGIYPAKHLRVAIALFAAFRALEFSWNMSEDGGLIWGFKPGGKVKRERPWWFGSWMLQPFALGQLLHAVTFDRDCFPKPIGDFIFNNSSAYLHPKPANYPAHVKWPGTYDVVDSLAQMARLSWPAFISPTLFPDKETLPLSLSAIAPLTSTAHPLITSLSCATLHPTDPSCLRTYLTFWLRSFPPLARFFLILYSALALPRLKHLYHYPLTTLNRILGRALRSSTFVTGAISTAWSSICLSQAYLPKHLLATQRFFLSGFLAGLWAFVERKNGRSAFLYTTRASVDSLWKVGVKRRWWKGMKGGDVWVFVLALMATGVVYEKDRKALREGSWRKGVSWARGEGWRDWGAEEEEEGEEESQ</sequence>
<dbReference type="PANTHER" id="PTHR12459">
    <property type="entry name" value="TRANSMEMBRANE PROTEIN 135-RELATED"/>
    <property type="match status" value="1"/>
</dbReference>
<accession>A0AAE8N3C5</accession>
<organism evidence="2 3">
    <name type="scientific">Cephalotrichum gorgonifer</name>
    <dbReference type="NCBI Taxonomy" id="2041049"/>
    <lineage>
        <taxon>Eukaryota</taxon>
        <taxon>Fungi</taxon>
        <taxon>Dikarya</taxon>
        <taxon>Ascomycota</taxon>
        <taxon>Pezizomycotina</taxon>
        <taxon>Sordariomycetes</taxon>
        <taxon>Hypocreomycetidae</taxon>
        <taxon>Microascales</taxon>
        <taxon>Microascaceae</taxon>
        <taxon>Cephalotrichum</taxon>
    </lineage>
</organism>
<name>A0AAE8N3C5_9PEZI</name>
<comment type="caution">
    <text evidence="2">The sequence shown here is derived from an EMBL/GenBank/DDBJ whole genome shotgun (WGS) entry which is preliminary data.</text>
</comment>
<proteinExistence type="predicted"/>
<evidence type="ECO:0000256" key="1">
    <source>
        <dbReference type="SAM" id="MobiDB-lite"/>
    </source>
</evidence>
<evidence type="ECO:0000313" key="3">
    <source>
        <dbReference type="Proteomes" id="UP001187682"/>
    </source>
</evidence>
<dbReference type="AlphaFoldDB" id="A0AAE8N3C5"/>
<dbReference type="Proteomes" id="UP001187682">
    <property type="component" value="Unassembled WGS sequence"/>
</dbReference>
<dbReference type="EMBL" id="ONZQ02000013">
    <property type="protein sequence ID" value="SPO05540.1"/>
    <property type="molecule type" value="Genomic_DNA"/>
</dbReference>
<evidence type="ECO:0000313" key="2">
    <source>
        <dbReference type="EMBL" id="SPO05540.1"/>
    </source>
</evidence>
<dbReference type="InterPro" id="IPR026749">
    <property type="entry name" value="Tmem135"/>
</dbReference>
<reference evidence="2" key="1">
    <citation type="submission" date="2018-03" db="EMBL/GenBank/DDBJ databases">
        <authorList>
            <person name="Guldener U."/>
        </authorList>
    </citation>
    <scope>NUCLEOTIDE SEQUENCE</scope>
</reference>
<feature type="compositionally biased region" description="Low complexity" evidence="1">
    <location>
        <begin position="1"/>
        <end position="24"/>
    </location>
</feature>
<keyword evidence="3" id="KW-1185">Reference proteome</keyword>
<dbReference type="PANTHER" id="PTHR12459:SF19">
    <property type="entry name" value="TRANSMEMBRANE PROTEIN 135 N-TERMINAL DOMAIN-CONTAINING PROTEIN"/>
    <property type="match status" value="1"/>
</dbReference>